<dbReference type="EMBL" id="JARBHB010000003">
    <property type="protein sequence ID" value="KAJ8888927.1"/>
    <property type="molecule type" value="Genomic_DNA"/>
</dbReference>
<evidence type="ECO:0000313" key="2">
    <source>
        <dbReference type="EMBL" id="KAJ8888927.1"/>
    </source>
</evidence>
<organism evidence="2 3">
    <name type="scientific">Dryococelus australis</name>
    <dbReference type="NCBI Taxonomy" id="614101"/>
    <lineage>
        <taxon>Eukaryota</taxon>
        <taxon>Metazoa</taxon>
        <taxon>Ecdysozoa</taxon>
        <taxon>Arthropoda</taxon>
        <taxon>Hexapoda</taxon>
        <taxon>Insecta</taxon>
        <taxon>Pterygota</taxon>
        <taxon>Neoptera</taxon>
        <taxon>Polyneoptera</taxon>
        <taxon>Phasmatodea</taxon>
        <taxon>Verophasmatodea</taxon>
        <taxon>Anareolatae</taxon>
        <taxon>Phasmatidae</taxon>
        <taxon>Eurycanthinae</taxon>
        <taxon>Dryococelus</taxon>
    </lineage>
</organism>
<reference evidence="2 3" key="1">
    <citation type="submission" date="2023-02" db="EMBL/GenBank/DDBJ databases">
        <title>LHISI_Scaffold_Assembly.</title>
        <authorList>
            <person name="Stuart O.P."/>
            <person name="Cleave R."/>
            <person name="Magrath M.J.L."/>
            <person name="Mikheyev A.S."/>
        </authorList>
    </citation>
    <scope>NUCLEOTIDE SEQUENCE [LARGE SCALE GENOMIC DNA]</scope>
    <source>
        <strain evidence="2">Daus_M_001</strain>
        <tissue evidence="2">Leg muscle</tissue>
    </source>
</reference>
<evidence type="ECO:0000256" key="1">
    <source>
        <dbReference type="SAM" id="MobiDB-lite"/>
    </source>
</evidence>
<protein>
    <submittedName>
        <fullName evidence="2">Uncharacterized protein</fullName>
    </submittedName>
</protein>
<keyword evidence="3" id="KW-1185">Reference proteome</keyword>
<comment type="caution">
    <text evidence="2">The sequence shown here is derived from an EMBL/GenBank/DDBJ whole genome shotgun (WGS) entry which is preliminary data.</text>
</comment>
<sequence>MKGRGKRREIRENPPNNGIVRHDSHLRKSGLLASKLSESGSIPGFSHVGIVPDDATGRRVFSGISPPPTFHSSTASYSPHFALIGSQNLDVKNRLNLSTPRTLSLHTAEDKKVDQSNIRLKWCFVPQKRGNTFESGVNKLHGTAKMTANDPEDQYDEFGEHTAAQPSSLLCIRHHFNKVSRQYRYQLLSAVYDVIPDDPLLATSNQRLVNQPRVTQDKCYSPFRATSNFSETLQKFYFHDTPPSRANKT</sequence>
<evidence type="ECO:0000313" key="3">
    <source>
        <dbReference type="Proteomes" id="UP001159363"/>
    </source>
</evidence>
<dbReference type="Proteomes" id="UP001159363">
    <property type="component" value="Chromosome 3"/>
</dbReference>
<feature type="region of interest" description="Disordered" evidence="1">
    <location>
        <begin position="1"/>
        <end position="25"/>
    </location>
</feature>
<proteinExistence type="predicted"/>
<accession>A0ABQ9HX24</accession>
<gene>
    <name evidence="2" type="ORF">PR048_008421</name>
</gene>
<name>A0ABQ9HX24_9NEOP</name>